<keyword evidence="3" id="KW-1185">Reference proteome</keyword>
<keyword evidence="1" id="KW-0732">Signal</keyword>
<evidence type="ECO:0000313" key="2">
    <source>
        <dbReference type="EMBL" id="NWH04574.1"/>
    </source>
</evidence>
<comment type="caution">
    <text evidence="2">The sequence shown here is derived from an EMBL/GenBank/DDBJ whole genome shotgun (WGS) entry which is preliminary data.</text>
</comment>
<proteinExistence type="predicted"/>
<accession>A0A850ST65</accession>
<dbReference type="EMBL" id="JACADJ010000014">
    <property type="protein sequence ID" value="NWH04574.1"/>
    <property type="molecule type" value="Genomic_DNA"/>
</dbReference>
<evidence type="ECO:0000256" key="1">
    <source>
        <dbReference type="SAM" id="SignalP"/>
    </source>
</evidence>
<dbReference type="AlphaFoldDB" id="A0A850ST65"/>
<sequence length="360" mass="39341">MKKIIVAVAALALMAGSAYAADWNFYGNARINTFWTDTDRENAPDPDTQFNEYLISISRIGAHVKVSDELTGRFEYGAGGGNANIRLLYGEWDFGAGKLLIGQDWEPLNLTGSSQVYMQESALEGFGGEMAAVRAPQIKLTFGGLQVAFVQNEDTNVNDINGVGTTTDFVIPKLEVKYAYTVDNWKFTMAGGYQTFDVNIGAVDEDVTSWGLGLDVAATFGAFSFSAQVNGGSNVGNIWLIDVDDGVNNTIGNGYALVWNNNVIDNDAIGGRLVVAYTFNEMLGVEVGYGYQETEYDASIINGVNIEKDDSQSYYIQFPITLAPGVFVVPELGVVDFKDRWDGLDEDKLTYFGAKWQINF</sequence>
<feature type="signal peptide" evidence="1">
    <location>
        <begin position="1"/>
        <end position="20"/>
    </location>
</feature>
<evidence type="ECO:0008006" key="4">
    <source>
        <dbReference type="Google" id="ProtNLM"/>
    </source>
</evidence>
<name>A0A850ST65_9BACT</name>
<organism evidence="2 3">
    <name type="scientific">Desulfobacter latus</name>
    <dbReference type="NCBI Taxonomy" id="2292"/>
    <lineage>
        <taxon>Bacteria</taxon>
        <taxon>Pseudomonadati</taxon>
        <taxon>Thermodesulfobacteriota</taxon>
        <taxon>Desulfobacteria</taxon>
        <taxon>Desulfobacterales</taxon>
        <taxon>Desulfobacteraceae</taxon>
        <taxon>Desulfobacter</taxon>
    </lineage>
</organism>
<dbReference type="SUPFAM" id="SSF56935">
    <property type="entry name" value="Porins"/>
    <property type="match status" value="1"/>
</dbReference>
<dbReference type="RefSeq" id="WP_178366030.1">
    <property type="nucleotide sequence ID" value="NZ_JACADJ010000014.1"/>
</dbReference>
<evidence type="ECO:0000313" key="3">
    <source>
        <dbReference type="Proteomes" id="UP000553343"/>
    </source>
</evidence>
<feature type="chain" id="PRO_5032315483" description="Porin" evidence="1">
    <location>
        <begin position="21"/>
        <end position="360"/>
    </location>
</feature>
<reference evidence="2 3" key="1">
    <citation type="submission" date="2020-06" db="EMBL/GenBank/DDBJ databases">
        <title>High-quality draft genome of sulfate reducer Desulfobacter latus type strain AcrS2 isolated from marine sediment.</title>
        <authorList>
            <person name="Hoppe M."/>
            <person name="Larsen C.K."/>
            <person name="Marshall I.P.G."/>
            <person name="Schramm A."/>
            <person name="Marietou A.G."/>
        </authorList>
    </citation>
    <scope>NUCLEOTIDE SEQUENCE [LARGE SCALE GENOMIC DNA]</scope>
    <source>
        <strain evidence="2 3">AcRS2</strain>
    </source>
</reference>
<protein>
    <recommendedName>
        <fullName evidence="4">Porin</fullName>
    </recommendedName>
</protein>
<gene>
    <name evidence="2" type="ORF">HXW94_06145</name>
</gene>
<dbReference type="Proteomes" id="UP000553343">
    <property type="component" value="Unassembled WGS sequence"/>
</dbReference>